<dbReference type="Proteomes" id="UP001596410">
    <property type="component" value="Unassembled WGS sequence"/>
</dbReference>
<name>A0ABW2END9_9BACI</name>
<reference evidence="3" key="1">
    <citation type="journal article" date="2019" name="Int. J. Syst. Evol. Microbiol.">
        <title>The Global Catalogue of Microorganisms (GCM) 10K type strain sequencing project: providing services to taxonomists for standard genome sequencing and annotation.</title>
        <authorList>
            <consortium name="The Broad Institute Genomics Platform"/>
            <consortium name="The Broad Institute Genome Sequencing Center for Infectious Disease"/>
            <person name="Wu L."/>
            <person name="Ma J."/>
        </authorList>
    </citation>
    <scope>NUCLEOTIDE SEQUENCE [LARGE SCALE GENOMIC DNA]</scope>
    <source>
        <strain evidence="3">CGMCC 4.1621</strain>
    </source>
</reference>
<evidence type="ECO:0000313" key="2">
    <source>
        <dbReference type="EMBL" id="MFC7062042.1"/>
    </source>
</evidence>
<proteinExistence type="predicted"/>
<evidence type="ECO:0000259" key="1">
    <source>
        <dbReference type="Pfam" id="PF08532"/>
    </source>
</evidence>
<dbReference type="EMBL" id="JBHSZV010000022">
    <property type="protein sequence ID" value="MFC7062042.1"/>
    <property type="molecule type" value="Genomic_DNA"/>
</dbReference>
<dbReference type="CDD" id="cd03143">
    <property type="entry name" value="A4_beta-galactosidase_middle_domain"/>
    <property type="match status" value="1"/>
</dbReference>
<dbReference type="SUPFAM" id="SSF52317">
    <property type="entry name" value="Class I glutamine amidotransferase-like"/>
    <property type="match status" value="1"/>
</dbReference>
<evidence type="ECO:0000313" key="3">
    <source>
        <dbReference type="Proteomes" id="UP001596410"/>
    </source>
</evidence>
<dbReference type="Pfam" id="PF08532">
    <property type="entry name" value="Glyco_hydro_42M"/>
    <property type="match status" value="1"/>
</dbReference>
<dbReference type="Gene3D" id="3.40.50.880">
    <property type="match status" value="1"/>
</dbReference>
<sequence length="56" mass="6561">MWSWRAQVQSKAFNFSKELLRLYEPFYKLNSRIDVVPTDRDLSAYKVVLVPVAING</sequence>
<dbReference type="RefSeq" id="WP_390217057.1">
    <property type="nucleotide sequence ID" value="NZ_JBHSZV010000022.1"/>
</dbReference>
<comment type="caution">
    <text evidence="2">The sequence shown here is derived from an EMBL/GenBank/DDBJ whole genome shotgun (WGS) entry which is preliminary data.</text>
</comment>
<protein>
    <submittedName>
        <fullName evidence="2">Beta-galactosidase trimerization domain-containing protein</fullName>
    </submittedName>
</protein>
<dbReference type="InterPro" id="IPR029062">
    <property type="entry name" value="Class_I_gatase-like"/>
</dbReference>
<organism evidence="2 3">
    <name type="scientific">Halobacillus seohaensis</name>
    <dbReference type="NCBI Taxonomy" id="447421"/>
    <lineage>
        <taxon>Bacteria</taxon>
        <taxon>Bacillati</taxon>
        <taxon>Bacillota</taxon>
        <taxon>Bacilli</taxon>
        <taxon>Bacillales</taxon>
        <taxon>Bacillaceae</taxon>
        <taxon>Halobacillus</taxon>
    </lineage>
</organism>
<gene>
    <name evidence="2" type="ORF">ACFQIC_09235</name>
</gene>
<feature type="domain" description="Beta-galactosidase trimerisation" evidence="1">
    <location>
        <begin position="2"/>
        <end position="52"/>
    </location>
</feature>
<accession>A0ABW2END9</accession>
<keyword evidence="3" id="KW-1185">Reference proteome</keyword>
<dbReference type="InterPro" id="IPR013738">
    <property type="entry name" value="Beta_galactosidase_Trimer"/>
</dbReference>